<name>A0A1R7Q998_ACIJO</name>
<protein>
    <submittedName>
        <fullName evidence="1">Uncharacterized protein</fullName>
    </submittedName>
</protein>
<dbReference type="Proteomes" id="UP000196240">
    <property type="component" value="Unassembled WGS sequence"/>
</dbReference>
<sequence>MFAQESVMEIQKQKNLYLAKLLEQEVIKQDEFEDLVFKPEINAFHSNYLSSRFMDNINFGWSAWQAATTQAIPEGFVLVPKAGAQYFSHDFNGDGFKYHDTLDEAKKEAEASLDWYRNEVADGRHVNDMGEFNELSYGLVIGSAEYSIDHVVTQDDIDKGEYSYEVGTEILSLYLSEAQEHSHD</sequence>
<reference evidence="1 2" key="1">
    <citation type="submission" date="2017-02" db="EMBL/GenBank/DDBJ databases">
        <authorList>
            <person name="Peterson S.W."/>
        </authorList>
    </citation>
    <scope>NUCLEOTIDE SEQUENCE [LARGE SCALE GENOMIC DNA]</scope>
    <source>
        <strain evidence="1">C6</strain>
    </source>
</reference>
<gene>
    <name evidence="1" type="ORF">ACNJC6_00399</name>
</gene>
<evidence type="ECO:0000313" key="1">
    <source>
        <dbReference type="EMBL" id="SJX20802.1"/>
    </source>
</evidence>
<organism evidence="1 2">
    <name type="scientific">Acinetobacter johnsonii</name>
    <dbReference type="NCBI Taxonomy" id="40214"/>
    <lineage>
        <taxon>Bacteria</taxon>
        <taxon>Pseudomonadati</taxon>
        <taxon>Pseudomonadota</taxon>
        <taxon>Gammaproteobacteria</taxon>
        <taxon>Moraxellales</taxon>
        <taxon>Moraxellaceae</taxon>
        <taxon>Acinetobacter</taxon>
    </lineage>
</organism>
<dbReference type="AlphaFoldDB" id="A0A1R7Q998"/>
<evidence type="ECO:0000313" key="2">
    <source>
        <dbReference type="Proteomes" id="UP000196240"/>
    </source>
</evidence>
<dbReference type="EMBL" id="FUUY01000001">
    <property type="protein sequence ID" value="SJX20802.1"/>
    <property type="molecule type" value="Genomic_DNA"/>
</dbReference>
<accession>A0A1R7Q998</accession>
<proteinExistence type="predicted"/>